<sequence>MAMGSGGAGSEQEDTVLFRRGTGQSDDSDIWDDTALIKAYDKAVASFKHALKNGDMCETSDKPKGTARRKPAKKNKNQKKNATAPLKQWKAGDKCSAVWSEDGCVYPATITSVDLKRETCVVVYTGYGNKEEQNLSDLLSPTCEVANNTEQNTQEVRSRKMSIPESEEKQRCNQLSLWCTKVLSDILILSGCLLSVFC</sequence>
<evidence type="ECO:0000256" key="3">
    <source>
        <dbReference type="ARBA" id="ARBA00004463"/>
    </source>
</evidence>
<feature type="region of interest" description="Disordered" evidence="12">
    <location>
        <begin position="1"/>
        <end position="29"/>
    </location>
</feature>
<evidence type="ECO:0000256" key="9">
    <source>
        <dbReference type="ARBA" id="ARBA00023242"/>
    </source>
</evidence>
<protein>
    <recommendedName>
        <fullName evidence="11">Survival motor neuron protein</fullName>
    </recommendedName>
</protein>
<feature type="domain" description="Tudor" evidence="13">
    <location>
        <begin position="88"/>
        <end position="148"/>
    </location>
</feature>
<accession>Q2KP10</accession>
<reference evidence="14" key="1">
    <citation type="journal article" date="2007" name="Proc. Natl. Acad. Sci. U.S.A.">
        <title>Axonal-SMN (a-SMN), a protein isoform of the survival motor neuron gene, is specifically involved in axonogenesis.</title>
        <authorList>
            <person name="Setola V."/>
            <person name="Terao M."/>
            <person name="Locatelli D."/>
            <person name="Bassanini S."/>
            <person name="Garattini E."/>
            <person name="Battaglia G."/>
        </authorList>
    </citation>
    <scope>NUCLEOTIDE SEQUENCE</scope>
    <source>
        <strain evidence="14">Sprague-Dawley</strain>
        <tissue evidence="14">Neuron</tissue>
    </source>
</reference>
<dbReference type="InterPro" id="IPR040424">
    <property type="entry name" value="Smn1"/>
</dbReference>
<comment type="subcellular location">
    <subcellularLocation>
        <location evidence="1">Cytoplasm</location>
        <location evidence="1">Myofibril</location>
        <location evidence="1">Sarcomere</location>
        <location evidence="1">Z line</location>
    </subcellularLocation>
    <subcellularLocation>
        <location evidence="3">Cytoplasmic granule</location>
    </subcellularLocation>
    <subcellularLocation>
        <location evidence="2">Nucleus</location>
        <location evidence="2">Cajal body</location>
    </subcellularLocation>
    <subcellularLocation>
        <location evidence="10">Nucleus</location>
        <location evidence="10">Gem</location>
    </subcellularLocation>
    <subcellularLocation>
        <location evidence="4">Perikaryon</location>
    </subcellularLocation>
</comment>
<dbReference type="GO" id="GO:0030018">
    <property type="term" value="C:Z disc"/>
    <property type="evidence" value="ECO:0007669"/>
    <property type="project" value="UniProtKB-SubCell"/>
</dbReference>
<evidence type="ECO:0000256" key="8">
    <source>
        <dbReference type="ARBA" id="ARBA00023187"/>
    </source>
</evidence>
<organism evidence="14">
    <name type="scientific">Rattus norvegicus</name>
    <name type="common">Rat</name>
    <dbReference type="NCBI Taxonomy" id="10116"/>
    <lineage>
        <taxon>Eukaryota</taxon>
        <taxon>Metazoa</taxon>
        <taxon>Chordata</taxon>
        <taxon>Craniata</taxon>
        <taxon>Vertebrata</taxon>
        <taxon>Euteleostomi</taxon>
        <taxon>Mammalia</taxon>
        <taxon>Eutheria</taxon>
        <taxon>Euarchontoglires</taxon>
        <taxon>Glires</taxon>
        <taxon>Rodentia</taxon>
        <taxon>Myomorpha</taxon>
        <taxon>Muroidea</taxon>
        <taxon>Muridae</taxon>
        <taxon>Murinae</taxon>
        <taxon>Rattus</taxon>
    </lineage>
</organism>
<dbReference type="Gene3D" id="2.30.30.140">
    <property type="match status" value="1"/>
</dbReference>
<dbReference type="CDD" id="cd20398">
    <property type="entry name" value="Tudor_SMN"/>
    <property type="match status" value="1"/>
</dbReference>
<dbReference type="PANTHER" id="PTHR39267:SF1">
    <property type="entry name" value="SURVIVAL MOTOR NEURON PROTEIN"/>
    <property type="match status" value="1"/>
</dbReference>
<evidence type="ECO:0000256" key="6">
    <source>
        <dbReference type="ARBA" id="ARBA00022490"/>
    </source>
</evidence>
<comment type="similarity">
    <text evidence="5">Belongs to the SMN family.</text>
</comment>
<evidence type="ECO:0000256" key="2">
    <source>
        <dbReference type="ARBA" id="ARBA00004408"/>
    </source>
</evidence>
<evidence type="ECO:0000256" key="1">
    <source>
        <dbReference type="ARBA" id="ARBA00004216"/>
    </source>
</evidence>
<evidence type="ECO:0000256" key="11">
    <source>
        <dbReference type="ARBA" id="ARBA00034819"/>
    </source>
</evidence>
<keyword evidence="9" id="KW-0539">Nucleus</keyword>
<keyword evidence="6" id="KW-0963">Cytoplasm</keyword>
<evidence type="ECO:0000256" key="7">
    <source>
        <dbReference type="ARBA" id="ARBA00022664"/>
    </source>
</evidence>
<evidence type="ECO:0000256" key="12">
    <source>
        <dbReference type="SAM" id="MobiDB-lite"/>
    </source>
</evidence>
<dbReference type="PROSITE" id="PS50304">
    <property type="entry name" value="TUDOR"/>
    <property type="match status" value="1"/>
</dbReference>
<dbReference type="Pfam" id="PF06003">
    <property type="entry name" value="SMN_Tudor"/>
    <property type="match status" value="1"/>
</dbReference>
<dbReference type="InterPro" id="IPR049481">
    <property type="entry name" value="SMN_G2-BD"/>
</dbReference>
<dbReference type="GO" id="GO:0003723">
    <property type="term" value="F:RNA binding"/>
    <property type="evidence" value="ECO:0007669"/>
    <property type="project" value="InterPro"/>
</dbReference>
<evidence type="ECO:0000256" key="5">
    <source>
        <dbReference type="ARBA" id="ARBA00005371"/>
    </source>
</evidence>
<feature type="compositionally biased region" description="Basic residues" evidence="12">
    <location>
        <begin position="65"/>
        <end position="79"/>
    </location>
</feature>
<dbReference type="InterPro" id="IPR047298">
    <property type="entry name" value="Tudor_SMN_eumet"/>
</dbReference>
<dbReference type="SUPFAM" id="SSF63748">
    <property type="entry name" value="Tudor/PWWP/MBT"/>
    <property type="match status" value="1"/>
</dbReference>
<dbReference type="InterPro" id="IPR010304">
    <property type="entry name" value="SMN_Tudor"/>
</dbReference>
<evidence type="ECO:0000256" key="4">
    <source>
        <dbReference type="ARBA" id="ARBA00004484"/>
    </source>
</evidence>
<feature type="region of interest" description="Disordered" evidence="12">
    <location>
        <begin position="54"/>
        <end position="85"/>
    </location>
</feature>
<evidence type="ECO:0000313" key="14">
    <source>
        <dbReference type="EMBL" id="AAX58136.1"/>
    </source>
</evidence>
<keyword evidence="8" id="KW-0508">mRNA splicing</keyword>
<dbReference type="PANTHER" id="PTHR39267">
    <property type="entry name" value="SURVIVAL MOTOR NEURON-LIKE PROTEIN 1"/>
    <property type="match status" value="1"/>
</dbReference>
<evidence type="ECO:0000259" key="13">
    <source>
        <dbReference type="PROSITE" id="PS50304"/>
    </source>
</evidence>
<proteinExistence type="evidence at transcript level"/>
<dbReference type="GO" id="GO:0097504">
    <property type="term" value="C:Gemini of Cajal bodies"/>
    <property type="evidence" value="ECO:0007669"/>
    <property type="project" value="UniProtKB-SubCell"/>
</dbReference>
<dbReference type="InterPro" id="IPR002999">
    <property type="entry name" value="Tudor"/>
</dbReference>
<keyword evidence="7" id="KW-0507">mRNA processing</keyword>
<dbReference type="GO" id="GO:0008380">
    <property type="term" value="P:RNA splicing"/>
    <property type="evidence" value="ECO:0007669"/>
    <property type="project" value="UniProtKB-KW"/>
</dbReference>
<name>Q2KP10_RAT</name>
<dbReference type="GO" id="GO:0015030">
    <property type="term" value="C:Cajal body"/>
    <property type="evidence" value="ECO:0007669"/>
    <property type="project" value="UniProtKB-SubCell"/>
</dbReference>
<dbReference type="CDD" id="cd22851">
    <property type="entry name" value="SMN_N"/>
    <property type="match status" value="1"/>
</dbReference>
<dbReference type="Pfam" id="PF20636">
    <property type="entry name" value="SMN_G2-BD"/>
    <property type="match status" value="1"/>
</dbReference>
<evidence type="ECO:0000256" key="10">
    <source>
        <dbReference type="ARBA" id="ARBA00034695"/>
    </source>
</evidence>
<dbReference type="GO" id="GO:0006397">
    <property type="term" value="P:mRNA processing"/>
    <property type="evidence" value="ECO:0007669"/>
    <property type="project" value="UniProtKB-KW"/>
</dbReference>
<dbReference type="AlphaFoldDB" id="Q2KP10"/>
<dbReference type="GO" id="GO:0043204">
    <property type="term" value="C:perikaryon"/>
    <property type="evidence" value="ECO:0007669"/>
    <property type="project" value="UniProtKB-SubCell"/>
</dbReference>
<dbReference type="EMBL" id="AY876898">
    <property type="protein sequence ID" value="AAX58136.1"/>
    <property type="molecule type" value="mRNA"/>
</dbReference>
<dbReference type="SMART" id="SM00333">
    <property type="entry name" value="TUDOR"/>
    <property type="match status" value="1"/>
</dbReference>
<dbReference type="FunFam" id="2.30.30.140:FF:000038">
    <property type="entry name" value="Survival of motor neuron-related-splicing factor 30"/>
    <property type="match status" value="1"/>
</dbReference>